<dbReference type="NCBIfam" id="TIGR03883">
    <property type="entry name" value="DUF2342_F420"/>
    <property type="match status" value="1"/>
</dbReference>
<dbReference type="NCBIfam" id="TIGR03624">
    <property type="entry name" value="putative hydrolase"/>
    <property type="match status" value="1"/>
</dbReference>
<dbReference type="InterPro" id="IPR042271">
    <property type="entry name" value="Zinicin_2_N"/>
</dbReference>
<dbReference type="InterPro" id="IPR022454">
    <property type="entry name" value="CHP03883_F420-assoc"/>
</dbReference>
<dbReference type="PANTHER" id="PTHR39420">
    <property type="match status" value="1"/>
</dbReference>
<evidence type="ECO:0000313" key="2">
    <source>
        <dbReference type="Proteomes" id="UP000280307"/>
    </source>
</evidence>
<comment type="caution">
    <text evidence="1">The sequence shown here is derived from an EMBL/GenBank/DDBJ whole genome shotgun (WGS) entry which is preliminary data.</text>
</comment>
<dbReference type="PANTHER" id="PTHR39420:SF1">
    <property type="entry name" value="HYDROLASE"/>
    <property type="match status" value="1"/>
</dbReference>
<proteinExistence type="predicted"/>
<evidence type="ECO:0000313" key="1">
    <source>
        <dbReference type="EMBL" id="RRR69307.1"/>
    </source>
</evidence>
<gene>
    <name evidence="1" type="ORF">EI684_15950</name>
</gene>
<organism evidence="1 2">
    <name type="scientific">Candidatus Viridilinea halotolerans</name>
    <dbReference type="NCBI Taxonomy" id="2491704"/>
    <lineage>
        <taxon>Bacteria</taxon>
        <taxon>Bacillati</taxon>
        <taxon>Chloroflexota</taxon>
        <taxon>Chloroflexia</taxon>
        <taxon>Chloroflexales</taxon>
        <taxon>Chloroflexineae</taxon>
        <taxon>Oscillochloridaceae</taxon>
        <taxon>Candidatus Viridilinea</taxon>
    </lineage>
</organism>
<dbReference type="Pfam" id="PF10103">
    <property type="entry name" value="Zincin_2"/>
    <property type="match status" value="1"/>
</dbReference>
<dbReference type="Gene3D" id="1.20.150.30">
    <property type="entry name" value="Zincin-like metallopeptidase, N-terminal domain"/>
    <property type="match status" value="1"/>
</dbReference>
<name>A0A426TV72_9CHLR</name>
<dbReference type="InterPro" id="IPR018766">
    <property type="entry name" value="Zinicin_2"/>
</dbReference>
<reference evidence="1 2" key="1">
    <citation type="submission" date="2018-12" db="EMBL/GenBank/DDBJ databases">
        <title>Genome Sequence of Candidatus Viridilinea halotolerans isolated from saline sulfide-rich spring.</title>
        <authorList>
            <person name="Grouzdev D.S."/>
            <person name="Burganskaya E.I."/>
            <person name="Krutkina M.S."/>
            <person name="Sukhacheva M.V."/>
            <person name="Gorlenko V.M."/>
        </authorList>
    </citation>
    <scope>NUCLEOTIDE SEQUENCE [LARGE SCALE GENOMIC DNA]</scope>
    <source>
        <strain evidence="1">Chok-6</strain>
    </source>
</reference>
<sequence length="391" mass="44553">MKNSGFGLRHFGAALLVGVVAGAAARRYVDARMRADADGGPRLIDWNQARKAALRMAQWEQAPVQDREYREAQYMRLVKQSEPLIAEYLGVQLPEPISRVYVHDRREWLEANFVSFAHLFQPVEDIYARAGARSTAALLMGDVNGRLVGAQMGVMLGYIARRVLGQYDLSLLSPDPEARGALYFVEPNIANVQQQLGLNDEDFRLWIALHEATHVFEFEAYPWVREHFRALLQQYFDQLDNQLETIGSSLPQVLIRLVQGWQGGQHWIELVLTPAQRAIFEELQALMSIVEGYGNHVMNAVGKRMLPSFEQIERRVAARQSTKTLIEQLFNRVTGMDLKLAQYQQGEAFINQVIALRGRSFAHRVWEGPANLPTMAELRQPEDWVARIEWG</sequence>
<protein>
    <recommendedName>
        <fullName evidence="3">Coenzyme F420 biosynthesis-associated protein</fullName>
    </recommendedName>
</protein>
<evidence type="ECO:0008006" key="3">
    <source>
        <dbReference type="Google" id="ProtNLM"/>
    </source>
</evidence>
<accession>A0A426TV72</accession>
<dbReference type="EMBL" id="RSAS01000647">
    <property type="protein sequence ID" value="RRR69307.1"/>
    <property type="molecule type" value="Genomic_DNA"/>
</dbReference>
<dbReference type="SUPFAM" id="SSF55486">
    <property type="entry name" value="Metalloproteases ('zincins'), catalytic domain"/>
    <property type="match status" value="1"/>
</dbReference>
<dbReference type="AlphaFoldDB" id="A0A426TV72"/>
<dbReference type="Proteomes" id="UP000280307">
    <property type="component" value="Unassembled WGS sequence"/>
</dbReference>